<comment type="subcellular location">
    <subcellularLocation>
        <location evidence="3">Mitochondrion inner membrane</location>
        <topology evidence="3">Single-pass type II membrane protein</topology>
        <orientation evidence="3">Intermembrane side</orientation>
    </subcellularLocation>
</comment>
<keyword evidence="16" id="KW-1015">Disulfide bond</keyword>
<dbReference type="GO" id="GO:0015035">
    <property type="term" value="F:protein-disulfide reductase activity"/>
    <property type="evidence" value="ECO:0007669"/>
    <property type="project" value="InterPro"/>
</dbReference>
<organism evidence="23 24">
    <name type="scientific">Corynespora cassiicola Philippines</name>
    <dbReference type="NCBI Taxonomy" id="1448308"/>
    <lineage>
        <taxon>Eukaryota</taxon>
        <taxon>Fungi</taxon>
        <taxon>Dikarya</taxon>
        <taxon>Ascomycota</taxon>
        <taxon>Pezizomycotina</taxon>
        <taxon>Dothideomycetes</taxon>
        <taxon>Pleosporomycetidae</taxon>
        <taxon>Pleosporales</taxon>
        <taxon>Corynesporascaceae</taxon>
        <taxon>Corynespora</taxon>
    </lineage>
</organism>
<feature type="domain" description="CHCH" evidence="22">
    <location>
        <begin position="157"/>
        <end position="193"/>
    </location>
</feature>
<feature type="coiled-coil region" evidence="20">
    <location>
        <begin position="90"/>
        <end position="119"/>
    </location>
</feature>
<reference evidence="23 24" key="1">
    <citation type="journal article" date="2018" name="Front. Microbiol.">
        <title>Genome-Wide Analysis of Corynespora cassiicola Leaf Fall Disease Putative Effectors.</title>
        <authorList>
            <person name="Lopez D."/>
            <person name="Ribeiro S."/>
            <person name="Label P."/>
            <person name="Fumanal B."/>
            <person name="Venisse J.S."/>
            <person name="Kohler A."/>
            <person name="de Oliveira R.R."/>
            <person name="Labutti K."/>
            <person name="Lipzen A."/>
            <person name="Lail K."/>
            <person name="Bauer D."/>
            <person name="Ohm R.A."/>
            <person name="Barry K.W."/>
            <person name="Spatafora J."/>
            <person name="Grigoriev I.V."/>
            <person name="Martin F.M."/>
            <person name="Pujade-Renaud V."/>
        </authorList>
    </citation>
    <scope>NUCLEOTIDE SEQUENCE [LARGE SCALE GENOMIC DNA]</scope>
    <source>
        <strain evidence="23 24">Philippines</strain>
    </source>
</reference>
<evidence type="ECO:0000256" key="3">
    <source>
        <dbReference type="ARBA" id="ARBA00004164"/>
    </source>
</evidence>
<keyword evidence="14" id="KW-0496">Mitochondrion</keyword>
<accession>A0A2T2P0R5</accession>
<keyword evidence="12" id="KW-0560">Oxidoreductase</keyword>
<evidence type="ECO:0000256" key="5">
    <source>
        <dbReference type="ARBA" id="ARBA00022448"/>
    </source>
</evidence>
<evidence type="ECO:0000256" key="12">
    <source>
        <dbReference type="ARBA" id="ARBA00023002"/>
    </source>
</evidence>
<dbReference type="GO" id="GO:0045041">
    <property type="term" value="P:protein import into mitochondrial intermembrane space"/>
    <property type="evidence" value="ECO:0007669"/>
    <property type="project" value="InterPro"/>
</dbReference>
<dbReference type="GO" id="GO:0005758">
    <property type="term" value="C:mitochondrial intermembrane space"/>
    <property type="evidence" value="ECO:0007669"/>
    <property type="project" value="TreeGrafter"/>
</dbReference>
<dbReference type="PROSITE" id="PS51808">
    <property type="entry name" value="CHCH"/>
    <property type="match status" value="1"/>
</dbReference>
<dbReference type="Proteomes" id="UP000240883">
    <property type="component" value="Unassembled WGS sequence"/>
</dbReference>
<evidence type="ECO:0000256" key="16">
    <source>
        <dbReference type="ARBA" id="ARBA00023157"/>
    </source>
</evidence>
<dbReference type="Pfam" id="PF06747">
    <property type="entry name" value="CHCH"/>
    <property type="match status" value="1"/>
</dbReference>
<dbReference type="GO" id="GO:0005743">
    <property type="term" value="C:mitochondrial inner membrane"/>
    <property type="evidence" value="ECO:0007669"/>
    <property type="project" value="UniProtKB-SubCell"/>
</dbReference>
<sequence>MFRPASRLIARPSVVRAIPRATAPARRFVSTAPPTQKSRSWKSLVARLGAVGAIIYYYNTTDVFAEEPKHLVHALPETENESEQLPTIEAISAERQKRRAAIEAELAKQEAIAQEAQAAGGIEGLEQEADQQGAFNPETGEINWDCPCLGGMADGPCGPEFKAAFSCFVYSTDEPKGMDCVDKFKDMQNCFRQYPEVYGSELENDEEEEATLDAPLDENHPASAVVAENASADPQPSSEPSIATETPKTRGKQETGLVPESYKPGGESEQEKSADSVSESEELVPKAAHNATEANVEKK</sequence>
<keyword evidence="6" id="KW-0812">Transmembrane</keyword>
<keyword evidence="17" id="KW-0676">Redox-active center</keyword>
<evidence type="ECO:0000256" key="19">
    <source>
        <dbReference type="ARBA" id="ARBA00033150"/>
    </source>
</evidence>
<comment type="cofactor">
    <cofactor evidence="2">
        <name>Cu(2+)</name>
        <dbReference type="ChEBI" id="CHEBI:29036"/>
    </cofactor>
</comment>
<evidence type="ECO:0000256" key="11">
    <source>
        <dbReference type="ARBA" id="ARBA00022989"/>
    </source>
</evidence>
<evidence type="ECO:0000313" key="24">
    <source>
        <dbReference type="Proteomes" id="UP000240883"/>
    </source>
</evidence>
<feature type="compositionally biased region" description="Polar residues" evidence="21">
    <location>
        <begin position="232"/>
        <end position="246"/>
    </location>
</feature>
<dbReference type="STRING" id="1448308.A0A2T2P0R5"/>
<evidence type="ECO:0000259" key="22">
    <source>
        <dbReference type="Pfam" id="PF06747"/>
    </source>
</evidence>
<dbReference type="PANTHER" id="PTHR21622">
    <property type="entry name" value="COILED-COIL-HELIX-COILED-COIL-HELIX DOMAIN CONTAINING 4"/>
    <property type="match status" value="1"/>
</dbReference>
<comment type="function">
    <text evidence="18">Required for the import and folding of small cysteine-containing proteins (small Tim) in the mitochondrial intermembrane space (IMS). Forms a redox cycle with ERV1 that involves a disulfide relay system. Precursor proteins to be imported into the IMS are translocated in their reduced form into the mitochondria. The oxidized form of MIA40 forms a transient intermolecular disulfide bridge with the reduced precursor protein, resulting in oxidation of the precursor protein that now contains an intramolecular disulfide bond and is able to undergo folding in the IMS.</text>
</comment>
<comment type="cofactor">
    <cofactor evidence="1">
        <name>Zn(2+)</name>
        <dbReference type="ChEBI" id="CHEBI:29105"/>
    </cofactor>
</comment>
<keyword evidence="15" id="KW-0472">Membrane</keyword>
<keyword evidence="11" id="KW-1133">Transmembrane helix</keyword>
<keyword evidence="7" id="KW-0999">Mitochondrion inner membrane</keyword>
<evidence type="ECO:0000256" key="21">
    <source>
        <dbReference type="SAM" id="MobiDB-lite"/>
    </source>
</evidence>
<dbReference type="Gene3D" id="1.10.287.2900">
    <property type="match status" value="1"/>
</dbReference>
<evidence type="ECO:0000256" key="9">
    <source>
        <dbReference type="ARBA" id="ARBA00022946"/>
    </source>
</evidence>
<keyword evidence="24" id="KW-1185">Reference proteome</keyword>
<protein>
    <recommendedName>
        <fullName evidence="4">Mitochondrial intermembrane space import and assembly protein 40</fullName>
    </recommendedName>
    <alternativeName>
        <fullName evidence="19">Mitochondrial import inner membrane translocase TIM40</fullName>
    </alternativeName>
</protein>
<keyword evidence="13" id="KW-0811">Translocation</keyword>
<keyword evidence="10" id="KW-0735">Signal-anchor</keyword>
<keyword evidence="9" id="KW-0809">Transit peptide</keyword>
<keyword evidence="8" id="KW-0653">Protein transport</keyword>
<evidence type="ECO:0000256" key="20">
    <source>
        <dbReference type="SAM" id="Coils"/>
    </source>
</evidence>
<evidence type="ECO:0000256" key="18">
    <source>
        <dbReference type="ARBA" id="ARBA00024980"/>
    </source>
</evidence>
<dbReference type="InterPro" id="IPR010625">
    <property type="entry name" value="CHCH"/>
</dbReference>
<keyword evidence="5" id="KW-0813">Transport</keyword>
<keyword evidence="20" id="KW-0175">Coiled coil</keyword>
<evidence type="ECO:0000256" key="17">
    <source>
        <dbReference type="ARBA" id="ARBA00023284"/>
    </source>
</evidence>
<gene>
    <name evidence="23" type="ORF">BS50DRAFT_570629</name>
</gene>
<evidence type="ECO:0000256" key="6">
    <source>
        <dbReference type="ARBA" id="ARBA00022692"/>
    </source>
</evidence>
<evidence type="ECO:0000256" key="15">
    <source>
        <dbReference type="ARBA" id="ARBA00023136"/>
    </source>
</evidence>
<evidence type="ECO:0000256" key="7">
    <source>
        <dbReference type="ARBA" id="ARBA00022792"/>
    </source>
</evidence>
<dbReference type="InterPro" id="IPR039289">
    <property type="entry name" value="CHCHD4"/>
</dbReference>
<evidence type="ECO:0000256" key="4">
    <source>
        <dbReference type="ARBA" id="ARBA00013714"/>
    </source>
</evidence>
<dbReference type="PANTHER" id="PTHR21622:SF0">
    <property type="entry name" value="COILED-COIL-HELIX-COILED-COIL-HELIX DOMAIN CONTAINING 4"/>
    <property type="match status" value="1"/>
</dbReference>
<evidence type="ECO:0000313" key="23">
    <source>
        <dbReference type="EMBL" id="PSN71233.1"/>
    </source>
</evidence>
<dbReference type="EMBL" id="KZ678131">
    <property type="protein sequence ID" value="PSN71233.1"/>
    <property type="molecule type" value="Genomic_DNA"/>
</dbReference>
<evidence type="ECO:0000256" key="2">
    <source>
        <dbReference type="ARBA" id="ARBA00001973"/>
    </source>
</evidence>
<dbReference type="AlphaFoldDB" id="A0A2T2P0R5"/>
<proteinExistence type="predicted"/>
<evidence type="ECO:0000256" key="8">
    <source>
        <dbReference type="ARBA" id="ARBA00022927"/>
    </source>
</evidence>
<feature type="region of interest" description="Disordered" evidence="21">
    <location>
        <begin position="226"/>
        <end position="299"/>
    </location>
</feature>
<evidence type="ECO:0000256" key="10">
    <source>
        <dbReference type="ARBA" id="ARBA00022968"/>
    </source>
</evidence>
<evidence type="ECO:0000256" key="14">
    <source>
        <dbReference type="ARBA" id="ARBA00023128"/>
    </source>
</evidence>
<name>A0A2T2P0R5_CORCC</name>
<dbReference type="FunFam" id="1.10.287.2900:FF:000002">
    <property type="entry name" value="Mitochondrial intermembrane space import and assembly protein"/>
    <property type="match status" value="1"/>
</dbReference>
<evidence type="ECO:0000256" key="1">
    <source>
        <dbReference type="ARBA" id="ARBA00001947"/>
    </source>
</evidence>
<evidence type="ECO:0000256" key="13">
    <source>
        <dbReference type="ARBA" id="ARBA00023010"/>
    </source>
</evidence>
<dbReference type="OrthoDB" id="7481291at2759"/>